<protein>
    <recommendedName>
        <fullName evidence="1">CHAD domain-containing protein</fullName>
    </recommendedName>
</protein>
<dbReference type="PROSITE" id="PS51708">
    <property type="entry name" value="CHAD"/>
    <property type="match status" value="1"/>
</dbReference>
<dbReference type="InterPro" id="IPR007899">
    <property type="entry name" value="CHAD_dom"/>
</dbReference>
<gene>
    <name evidence="2" type="ORF">BN12_130045</name>
</gene>
<evidence type="ECO:0000313" key="3">
    <source>
        <dbReference type="Proteomes" id="UP000035721"/>
    </source>
</evidence>
<dbReference type="Proteomes" id="UP000035721">
    <property type="component" value="Unassembled WGS sequence"/>
</dbReference>
<feature type="domain" description="CHAD" evidence="1">
    <location>
        <begin position="15"/>
        <end position="287"/>
    </location>
</feature>
<dbReference type="SMART" id="SM00880">
    <property type="entry name" value="CHAD"/>
    <property type="match status" value="1"/>
</dbReference>
<sequence length="287" mass="31221">MPQPPDVPAAPASSDDPSTVGLVTAYLDDQRAALIAGDAALRTGDLAAVHPTRVASRRFRSVLRALTPLFDENEAMVLEESLRWWGRVLGRARDVEIISGQFAEALDQLRAPDELTATGDGPIQEHLASRAEQARAGIAKALARPRYATMMRRIEALHDDPAVAGAQVSAGELVRHVARAVERHRELLRVAADDEERLHDARKAAKDARYLAELARPALGAPAEDVVREMTEAQDRLGARQDRVTVRAFVRELDDAAERGEIVLDGPDRRVVDLLRSGSAVDGPAPR</sequence>
<dbReference type="AlphaFoldDB" id="A0A077LTG9"/>
<proteinExistence type="predicted"/>
<dbReference type="Gene3D" id="1.40.20.10">
    <property type="entry name" value="CHAD domain"/>
    <property type="match status" value="1"/>
</dbReference>
<evidence type="ECO:0000259" key="1">
    <source>
        <dbReference type="PROSITE" id="PS51708"/>
    </source>
</evidence>
<dbReference type="InterPro" id="IPR038186">
    <property type="entry name" value="CHAD_dom_sf"/>
</dbReference>
<name>A0A077LTG9_9MICO</name>
<dbReference type="RefSeq" id="WP_048549964.1">
    <property type="nucleotide sequence ID" value="NZ_HF570958.1"/>
</dbReference>
<reference evidence="2 3" key="1">
    <citation type="journal article" date="2013" name="ISME J.">
        <title>A metabolic model for members of the genus Tetrasphaera involved in enhanced biological phosphorus removal.</title>
        <authorList>
            <person name="Kristiansen R."/>
            <person name="Nguyen H.T.T."/>
            <person name="Saunders A.M."/>
            <person name="Nielsen J.L."/>
            <person name="Wimmer R."/>
            <person name="Le V.Q."/>
            <person name="McIlroy S.J."/>
            <person name="Petrovski S."/>
            <person name="Seviour R.J."/>
            <person name="Calteau A."/>
            <person name="Nielsen K.L."/>
            <person name="Nielsen P.H."/>
        </authorList>
    </citation>
    <scope>NUCLEOTIDE SEQUENCE [LARGE SCALE GENOMIC DNA]</scope>
    <source>
        <strain evidence="2 3">T1-X7</strain>
    </source>
</reference>
<evidence type="ECO:0000313" key="2">
    <source>
        <dbReference type="EMBL" id="CCH76506.1"/>
    </source>
</evidence>
<organism evidence="2 3">
    <name type="scientific">Nostocoides japonicum T1-X7</name>
    <dbReference type="NCBI Taxonomy" id="1194083"/>
    <lineage>
        <taxon>Bacteria</taxon>
        <taxon>Bacillati</taxon>
        <taxon>Actinomycetota</taxon>
        <taxon>Actinomycetes</taxon>
        <taxon>Micrococcales</taxon>
        <taxon>Intrasporangiaceae</taxon>
        <taxon>Nostocoides</taxon>
    </lineage>
</organism>
<dbReference type="Pfam" id="PF05235">
    <property type="entry name" value="CHAD"/>
    <property type="match status" value="1"/>
</dbReference>
<comment type="caution">
    <text evidence="2">The sequence shown here is derived from an EMBL/GenBank/DDBJ whole genome shotgun (WGS) entry which is preliminary data.</text>
</comment>
<dbReference type="EMBL" id="CAJB01000035">
    <property type="protein sequence ID" value="CCH76506.1"/>
    <property type="molecule type" value="Genomic_DNA"/>
</dbReference>
<keyword evidence="3" id="KW-1185">Reference proteome</keyword>
<dbReference type="STRING" id="1194083.BN12_130045"/>
<dbReference type="PANTHER" id="PTHR39339:SF1">
    <property type="entry name" value="CHAD DOMAIN-CONTAINING PROTEIN"/>
    <property type="match status" value="1"/>
</dbReference>
<dbReference type="PANTHER" id="PTHR39339">
    <property type="entry name" value="SLR1444 PROTEIN"/>
    <property type="match status" value="1"/>
</dbReference>
<accession>A0A077LTG9</accession>